<proteinExistence type="predicted"/>
<evidence type="ECO:0008006" key="3">
    <source>
        <dbReference type="Google" id="ProtNLM"/>
    </source>
</evidence>
<protein>
    <recommendedName>
        <fullName evidence="3">F-box domain-containing protein</fullName>
    </recommendedName>
</protein>
<sequence length="272" mass="31305">MDNDEVAIVNKVDSVELSLLTLPAEIRRKIFSMVIDDIPRTKHYGQRPVGDYSLSQQPALARVNRQLRHEVLSMFIHKKKSFGIRIHPKTHDEAEEVWNKFLDHFGALTTSINRVSHLSLVENLEVELWNPVFRVPSRPRIGPLTWTQHKRQERIEQCPLTVCNGVYLQFGPRPGRLTQRFGGEDTDWTDRDVVTALLKAAIVQNRTGNRVVPIPKLERFWATYPFEWLVDLVMMVAAEFEKTSRVVRIGTSFSTLDGWKALKVLGRDLVGE</sequence>
<dbReference type="EMBL" id="JBAWTH010000013">
    <property type="protein sequence ID" value="KAL2289303.1"/>
    <property type="molecule type" value="Genomic_DNA"/>
</dbReference>
<accession>A0ABR4F3N8</accession>
<comment type="caution">
    <text evidence="1">The sequence shown here is derived from an EMBL/GenBank/DDBJ whole genome shotgun (WGS) entry which is preliminary data.</text>
</comment>
<organism evidence="1 2">
    <name type="scientific">Diaporthe vaccinii</name>
    <dbReference type="NCBI Taxonomy" id="105482"/>
    <lineage>
        <taxon>Eukaryota</taxon>
        <taxon>Fungi</taxon>
        <taxon>Dikarya</taxon>
        <taxon>Ascomycota</taxon>
        <taxon>Pezizomycotina</taxon>
        <taxon>Sordariomycetes</taxon>
        <taxon>Sordariomycetidae</taxon>
        <taxon>Diaporthales</taxon>
        <taxon>Diaporthaceae</taxon>
        <taxon>Diaporthe</taxon>
        <taxon>Diaporthe eres species complex</taxon>
    </lineage>
</organism>
<evidence type="ECO:0000313" key="1">
    <source>
        <dbReference type="EMBL" id="KAL2289303.1"/>
    </source>
</evidence>
<reference evidence="1 2" key="1">
    <citation type="submission" date="2024-03" db="EMBL/GenBank/DDBJ databases">
        <title>A high-quality draft genome sequence of Diaporthe vaccinii, a causative agent of upright dieback and viscid rot disease in cranberry plants.</title>
        <authorList>
            <person name="Sarrasin M."/>
            <person name="Lang B.F."/>
            <person name="Burger G."/>
        </authorList>
    </citation>
    <scope>NUCLEOTIDE SEQUENCE [LARGE SCALE GENOMIC DNA]</scope>
    <source>
        <strain evidence="1 2">IS7</strain>
    </source>
</reference>
<evidence type="ECO:0000313" key="2">
    <source>
        <dbReference type="Proteomes" id="UP001600888"/>
    </source>
</evidence>
<name>A0ABR4F3N8_9PEZI</name>
<keyword evidence="2" id="KW-1185">Reference proteome</keyword>
<dbReference type="Proteomes" id="UP001600888">
    <property type="component" value="Unassembled WGS sequence"/>
</dbReference>
<gene>
    <name evidence="1" type="ORF">FJTKL_02309</name>
</gene>